<organism evidence="1 3">
    <name type="scientific">Prorocentrum cordatum</name>
    <dbReference type="NCBI Taxonomy" id="2364126"/>
    <lineage>
        <taxon>Eukaryota</taxon>
        <taxon>Sar</taxon>
        <taxon>Alveolata</taxon>
        <taxon>Dinophyceae</taxon>
        <taxon>Prorocentrales</taxon>
        <taxon>Prorocentraceae</taxon>
        <taxon>Prorocentrum</taxon>
    </lineage>
</organism>
<proteinExistence type="predicted"/>
<name>A0ABN9V077_9DINO</name>
<dbReference type="EMBL" id="CAUYUJ010016416">
    <property type="protein sequence ID" value="CAK0865009.1"/>
    <property type="molecule type" value="Genomic_DNA"/>
</dbReference>
<keyword evidence="3" id="KW-1185">Reference proteome</keyword>
<dbReference type="EMBL" id="CAUYUJ010017282">
    <property type="protein sequence ID" value="CAK0873457.1"/>
    <property type="molecule type" value="Genomic_DNA"/>
</dbReference>
<sequence length="186" mass="20211">MQTALQQLQVKHSGCAANITVHSMESSNPCVFQARAAKDFAVGEVVLIPHGPVHDFSEGAKMRRPKSHHPQHPYLVTTEIGAYDICDDLSKYIIQSPLAQFKPGKALGVSPFWAVLEATAADTTVGNLEARCLTQEISCEFKQDGRKQRGKDKTPTVTILVPAFVNVKAVMRGAVFVAKPAAIQNM</sequence>
<evidence type="ECO:0000313" key="3">
    <source>
        <dbReference type="Proteomes" id="UP001189429"/>
    </source>
</evidence>
<comment type="caution">
    <text evidence="1">The sequence shown here is derived from an EMBL/GenBank/DDBJ whole genome shotgun (WGS) entry which is preliminary data.</text>
</comment>
<gene>
    <name evidence="1" type="ORF">PCOR1329_LOCUS52694</name>
    <name evidence="2" type="ORF">PCOR1329_LOCUS58665</name>
</gene>
<evidence type="ECO:0000313" key="1">
    <source>
        <dbReference type="EMBL" id="CAK0865009.1"/>
    </source>
</evidence>
<accession>A0ABN9V077</accession>
<dbReference type="Proteomes" id="UP001189429">
    <property type="component" value="Unassembled WGS sequence"/>
</dbReference>
<reference evidence="1" key="1">
    <citation type="submission" date="2023-10" db="EMBL/GenBank/DDBJ databases">
        <authorList>
            <person name="Chen Y."/>
            <person name="Shah S."/>
            <person name="Dougan E. K."/>
            <person name="Thang M."/>
            <person name="Chan C."/>
        </authorList>
    </citation>
    <scope>NUCLEOTIDE SEQUENCE [LARGE SCALE GENOMIC DNA]</scope>
</reference>
<protein>
    <submittedName>
        <fullName evidence="1">Uncharacterized protein</fullName>
    </submittedName>
</protein>
<evidence type="ECO:0000313" key="2">
    <source>
        <dbReference type="EMBL" id="CAK0873457.1"/>
    </source>
</evidence>